<keyword evidence="2" id="KW-0238">DNA-binding</keyword>
<keyword evidence="1" id="KW-0805">Transcription regulation</keyword>
<dbReference type="InterPro" id="IPR001845">
    <property type="entry name" value="HTH_ArsR_DNA-bd_dom"/>
</dbReference>
<feature type="domain" description="HTH arsR-type" evidence="4">
    <location>
        <begin position="1"/>
        <end position="89"/>
    </location>
</feature>
<evidence type="ECO:0000256" key="1">
    <source>
        <dbReference type="ARBA" id="ARBA00023015"/>
    </source>
</evidence>
<dbReference type="CDD" id="cd00090">
    <property type="entry name" value="HTH_ARSR"/>
    <property type="match status" value="1"/>
</dbReference>
<protein>
    <submittedName>
        <fullName evidence="5">Metalloregulator ArsR/SmtB family transcription factor</fullName>
    </submittedName>
</protein>
<comment type="caution">
    <text evidence="5">The sequence shown here is derived from an EMBL/GenBank/DDBJ whole genome shotgun (WGS) entry which is preliminary data.</text>
</comment>
<accession>A0ABS6I4K3</accession>
<reference evidence="5 6" key="1">
    <citation type="submission" date="2021-06" db="EMBL/GenBank/DDBJ databases">
        <authorList>
            <person name="Jeong J.W."/>
        </authorList>
    </citation>
    <scope>NUCLEOTIDE SEQUENCE [LARGE SCALE GENOMIC DNA]</scope>
    <source>
        <strain evidence="5 6">MMS21-TAE1-1</strain>
    </source>
</reference>
<dbReference type="NCBIfam" id="NF033788">
    <property type="entry name" value="HTH_metalloreg"/>
    <property type="match status" value="1"/>
</dbReference>
<dbReference type="PANTHER" id="PTHR33154:SF33">
    <property type="entry name" value="TRANSCRIPTIONAL REPRESSOR SDPR"/>
    <property type="match status" value="1"/>
</dbReference>
<sequence length="110" mass="12431">MDALEIAAEPNRRRLLHLLAGSEQAVSDLAAHFDVSRSAVSQHLLLLEKAGLVMARKEGRNRYYRLDPQGMGRLRDLVSQFWTNELDLLASDAAALAQRRGNQHQQHPDY</sequence>
<evidence type="ECO:0000313" key="6">
    <source>
        <dbReference type="Proteomes" id="UP000824166"/>
    </source>
</evidence>
<evidence type="ECO:0000256" key="3">
    <source>
        <dbReference type="ARBA" id="ARBA00023163"/>
    </source>
</evidence>
<dbReference type="InterPro" id="IPR051081">
    <property type="entry name" value="HTH_MetalResp_TranReg"/>
</dbReference>
<name>A0ABS6I4K3_9MICC</name>
<dbReference type="InterPro" id="IPR011991">
    <property type="entry name" value="ArsR-like_HTH"/>
</dbReference>
<dbReference type="PANTHER" id="PTHR33154">
    <property type="entry name" value="TRANSCRIPTIONAL REGULATOR, ARSR FAMILY"/>
    <property type="match status" value="1"/>
</dbReference>
<organism evidence="5 6">
    <name type="scientific">Paenarthrobacter aromaticivorans</name>
    <dbReference type="NCBI Taxonomy" id="2849150"/>
    <lineage>
        <taxon>Bacteria</taxon>
        <taxon>Bacillati</taxon>
        <taxon>Actinomycetota</taxon>
        <taxon>Actinomycetes</taxon>
        <taxon>Micrococcales</taxon>
        <taxon>Micrococcaceae</taxon>
        <taxon>Paenarthrobacter</taxon>
    </lineage>
</organism>
<gene>
    <name evidence="5" type="ORF">KSW38_09865</name>
</gene>
<dbReference type="PROSITE" id="PS50987">
    <property type="entry name" value="HTH_ARSR_2"/>
    <property type="match status" value="1"/>
</dbReference>
<dbReference type="Pfam" id="PF01022">
    <property type="entry name" value="HTH_5"/>
    <property type="match status" value="1"/>
</dbReference>
<evidence type="ECO:0000259" key="4">
    <source>
        <dbReference type="PROSITE" id="PS50987"/>
    </source>
</evidence>
<dbReference type="EMBL" id="JAHOPC010000005">
    <property type="protein sequence ID" value="MBU8866594.1"/>
    <property type="molecule type" value="Genomic_DNA"/>
</dbReference>
<evidence type="ECO:0000256" key="2">
    <source>
        <dbReference type="ARBA" id="ARBA00023125"/>
    </source>
</evidence>
<proteinExistence type="predicted"/>
<evidence type="ECO:0000313" key="5">
    <source>
        <dbReference type="EMBL" id="MBU8866594.1"/>
    </source>
</evidence>
<dbReference type="Proteomes" id="UP000824166">
    <property type="component" value="Unassembled WGS sequence"/>
</dbReference>
<keyword evidence="3" id="KW-0804">Transcription</keyword>
<keyword evidence="6" id="KW-1185">Reference proteome</keyword>
<dbReference type="SMART" id="SM00418">
    <property type="entry name" value="HTH_ARSR"/>
    <property type="match status" value="1"/>
</dbReference>